<dbReference type="RefSeq" id="WP_345694844.1">
    <property type="nucleotide sequence ID" value="NZ_BAABIS010000001.1"/>
</dbReference>
<feature type="transmembrane region" description="Helical" evidence="8">
    <location>
        <begin position="986"/>
        <end position="1004"/>
    </location>
</feature>
<keyword evidence="3" id="KW-0547">Nucleotide-binding</keyword>
<accession>A0ABP9DAA1</accession>
<organism evidence="11 12">
    <name type="scientific">Kitasatospora terrestris</name>
    <dbReference type="NCBI Taxonomy" id="258051"/>
    <lineage>
        <taxon>Bacteria</taxon>
        <taxon>Bacillati</taxon>
        <taxon>Actinomycetota</taxon>
        <taxon>Actinomycetes</taxon>
        <taxon>Kitasatosporales</taxon>
        <taxon>Streptomycetaceae</taxon>
        <taxon>Kitasatospora</taxon>
    </lineage>
</organism>
<evidence type="ECO:0000256" key="7">
    <source>
        <dbReference type="SAM" id="MobiDB-lite"/>
    </source>
</evidence>
<feature type="compositionally biased region" description="Basic and acidic residues" evidence="7">
    <location>
        <begin position="587"/>
        <end position="606"/>
    </location>
</feature>
<feature type="transmembrane region" description="Helical" evidence="8">
    <location>
        <begin position="960"/>
        <end position="980"/>
    </location>
</feature>
<feature type="transmembrane region" description="Helical" evidence="8">
    <location>
        <begin position="71"/>
        <end position="90"/>
    </location>
</feature>
<evidence type="ECO:0000256" key="1">
    <source>
        <dbReference type="ARBA" id="ARBA00004651"/>
    </source>
</evidence>
<dbReference type="PROSITE" id="PS50929">
    <property type="entry name" value="ABC_TM1F"/>
    <property type="match status" value="2"/>
</dbReference>
<sequence length="1335" mass="140080">MSEAPCPSAGRPSAPGAPGSAGWARRLAGYCLRHRADLARAYGAALVAAVATAVLPLVLRHVVDRVGLAGAALWAWVALLLGLGAVRFAGGYLRRYSSGRVSLGVQYDLRNDVLAALLRLGGRAQDELQTGQVVSRAVSDVTLVQMLLQFLPNMVGNALMFTVSVALMATLSLPLTLVALVVGPVLWLIAYRSRRDLFPANWHAQQEAAEVAAVVEAAVSGVRVVKGFGQEQRELAALEERARGLFSSRVRVARLTSRYHPALQAVPALGQVAVLALGGRLALHGEISLGTFVAFTSYLGSFVTPVRQVAVLLTVWQQARAGVERVLDVIDAPAGIGEPPDPVPLPAGPPALEWDGVVLGRDRTADPVLDGFTLRVEPGETVALVGAAGSGKSTAAALLPRFYDPDAGTVRIGGVDVRDLGLADLRSRIGFVFEEPHLLSGTVAANIAYGRPDAAPAEIRRAARLAQADGFVTALADGYDTLVGEQGLTLSGGQRQRIALARAILRDPDVLVLDDATSAIDARVEAAVHTGLREVARRRTTLIIAHRASTLELADRVAVLDGGRIVDIGTTAQLHRRSPLFRSLLSPDEHRDDPPTDRGRTAEGGRPRGRTAGSAAPSAERPDGETPRPAASQVPSGGTVRASAARGARPPGSDTAARTAARAAATYAQVAAAAAPGAMAHGAGMLGGAPASPELLARIAALPAVDDDPDIAPEQARAADPGFGLRSLLRPFRLPLLAGLALVGADALAQIAVPVLVRHGVDDGVTRNAPGALLLIAAAAAVVVLSGWLVNIAQVRVTGRTGERLLYTLRVRTWAQLQRLGLDYYEGELGGRIMTRMTTDVDALSAFLQTGLVTFVVSLLTVLGVLLALLGIAPALATVLLVALPVLVGSAALFRARSVPAYLEARERISAVNAYLQENVALLRLTQAFGRQDHNRQDFARLARSFLDARLRAQRLMATFFPFVEFLATAATAAVLVVGAGQVRDGRLSAGTLIAFLLCVDLFFSPIQQLAQVFDGYQQAVVGLARLRTLMREPIGPPVAERPLPVGGLRGEIELDRVSFGYRGTGRDVLDRVTLRIPAGQTVALVGSTGAGKSTVVKLVARFYDPTAGTVRVDGTDLRDLDPVAYRCRLGVVPQEPHLLGATVRDAIAYGRPDATDAEVEAAARAVGAHETVVGLPSGYLTEVGERGRGLSAGQRQLLALARAELVDPDILLLDEATASLDLAAERRVAAATAALTRRRTTLVVAHRLTTAARADRVVVLDGGAVVETGTHQELLAAHGPYRRLWDAYRAAEPTAEPTAEPAAGDTTADAGPRSVPAPLPAPLAPPLPLSLPLL</sequence>
<feature type="region of interest" description="Disordered" evidence="7">
    <location>
        <begin position="1"/>
        <end position="21"/>
    </location>
</feature>
<feature type="domain" description="ABC transporter" evidence="9">
    <location>
        <begin position="1053"/>
        <end position="1288"/>
    </location>
</feature>
<dbReference type="Gene3D" id="1.20.1560.10">
    <property type="entry name" value="ABC transporter type 1, transmembrane domain"/>
    <property type="match status" value="2"/>
</dbReference>
<dbReference type="InterPro" id="IPR036640">
    <property type="entry name" value="ABC1_TM_sf"/>
</dbReference>
<feature type="transmembrane region" description="Helical" evidence="8">
    <location>
        <begin position="158"/>
        <end position="189"/>
    </location>
</feature>
<evidence type="ECO:0000256" key="8">
    <source>
        <dbReference type="SAM" id="Phobius"/>
    </source>
</evidence>
<evidence type="ECO:0000256" key="3">
    <source>
        <dbReference type="ARBA" id="ARBA00022741"/>
    </source>
</evidence>
<dbReference type="CDD" id="cd18546">
    <property type="entry name" value="ABC_6TM_Rv0194_D2_like"/>
    <property type="match status" value="1"/>
</dbReference>
<feature type="domain" description="ABC transmembrane type-1" evidence="10">
    <location>
        <begin position="737"/>
        <end position="1019"/>
    </location>
</feature>
<dbReference type="InterPro" id="IPR011527">
    <property type="entry name" value="ABC1_TM_dom"/>
</dbReference>
<dbReference type="PANTHER" id="PTHR43394">
    <property type="entry name" value="ATP-DEPENDENT PERMEASE MDL1, MITOCHONDRIAL"/>
    <property type="match status" value="1"/>
</dbReference>
<dbReference type="InterPro" id="IPR003593">
    <property type="entry name" value="AAA+_ATPase"/>
</dbReference>
<dbReference type="InterPro" id="IPR003439">
    <property type="entry name" value="ABC_transporter-like_ATP-bd"/>
</dbReference>
<gene>
    <name evidence="11" type="ORF">GCM10023235_02290</name>
</gene>
<dbReference type="SUPFAM" id="SSF52540">
    <property type="entry name" value="P-loop containing nucleoside triphosphate hydrolases"/>
    <property type="match status" value="2"/>
</dbReference>
<feature type="transmembrane region" description="Helical" evidence="8">
    <location>
        <begin position="736"/>
        <end position="757"/>
    </location>
</feature>
<dbReference type="PROSITE" id="PS00211">
    <property type="entry name" value="ABC_TRANSPORTER_1"/>
    <property type="match status" value="1"/>
</dbReference>
<dbReference type="Gene3D" id="3.40.50.300">
    <property type="entry name" value="P-loop containing nucleotide triphosphate hydrolases"/>
    <property type="match status" value="2"/>
</dbReference>
<feature type="transmembrane region" description="Helical" evidence="8">
    <location>
        <begin position="769"/>
        <end position="790"/>
    </location>
</feature>
<dbReference type="Pfam" id="PF00005">
    <property type="entry name" value="ABC_tran"/>
    <property type="match status" value="2"/>
</dbReference>
<evidence type="ECO:0000256" key="4">
    <source>
        <dbReference type="ARBA" id="ARBA00022840"/>
    </source>
</evidence>
<keyword evidence="4 11" id="KW-0067">ATP-binding</keyword>
<evidence type="ECO:0000256" key="2">
    <source>
        <dbReference type="ARBA" id="ARBA00022692"/>
    </source>
</evidence>
<dbReference type="InterPro" id="IPR027417">
    <property type="entry name" value="P-loop_NTPase"/>
</dbReference>
<evidence type="ECO:0000256" key="5">
    <source>
        <dbReference type="ARBA" id="ARBA00022989"/>
    </source>
</evidence>
<evidence type="ECO:0000259" key="10">
    <source>
        <dbReference type="PROSITE" id="PS50929"/>
    </source>
</evidence>
<evidence type="ECO:0000256" key="6">
    <source>
        <dbReference type="ARBA" id="ARBA00023136"/>
    </source>
</evidence>
<evidence type="ECO:0000313" key="11">
    <source>
        <dbReference type="EMBL" id="GAA4831622.1"/>
    </source>
</evidence>
<keyword evidence="6 8" id="KW-0472">Membrane</keyword>
<proteinExistence type="predicted"/>
<dbReference type="Proteomes" id="UP001501752">
    <property type="component" value="Unassembled WGS sequence"/>
</dbReference>
<dbReference type="GO" id="GO:0005524">
    <property type="term" value="F:ATP binding"/>
    <property type="evidence" value="ECO:0007669"/>
    <property type="project" value="UniProtKB-KW"/>
</dbReference>
<feature type="transmembrane region" description="Helical" evidence="8">
    <location>
        <begin position="41"/>
        <end position="59"/>
    </location>
</feature>
<feature type="compositionally biased region" description="Low complexity" evidence="7">
    <location>
        <begin position="1293"/>
        <end position="1313"/>
    </location>
</feature>
<protein>
    <submittedName>
        <fullName evidence="11">ABC transporter ATP-binding protein</fullName>
    </submittedName>
</protein>
<dbReference type="PANTHER" id="PTHR43394:SF1">
    <property type="entry name" value="ATP-BINDING CASSETTE SUB-FAMILY B MEMBER 10, MITOCHONDRIAL"/>
    <property type="match status" value="1"/>
</dbReference>
<keyword evidence="5 8" id="KW-1133">Transmembrane helix</keyword>
<feature type="transmembrane region" description="Helical" evidence="8">
    <location>
        <begin position="846"/>
        <end position="869"/>
    </location>
</feature>
<dbReference type="SUPFAM" id="SSF90123">
    <property type="entry name" value="ABC transporter transmembrane region"/>
    <property type="match status" value="2"/>
</dbReference>
<keyword evidence="2 8" id="KW-0812">Transmembrane</keyword>
<keyword evidence="12" id="KW-1185">Reference proteome</keyword>
<feature type="region of interest" description="Disordered" evidence="7">
    <location>
        <begin position="579"/>
        <end position="657"/>
    </location>
</feature>
<comment type="caution">
    <text evidence="11">The sequence shown here is derived from an EMBL/GenBank/DDBJ whole genome shotgun (WGS) entry which is preliminary data.</text>
</comment>
<feature type="domain" description="ABC transporter" evidence="9">
    <location>
        <begin position="352"/>
        <end position="587"/>
    </location>
</feature>
<feature type="domain" description="ABC transmembrane type-1" evidence="10">
    <location>
        <begin position="44"/>
        <end position="318"/>
    </location>
</feature>
<dbReference type="CDD" id="cd18543">
    <property type="entry name" value="ABC_6TM_Rv0194_D1_like"/>
    <property type="match status" value="1"/>
</dbReference>
<feature type="region of interest" description="Disordered" evidence="7">
    <location>
        <begin position="1293"/>
        <end position="1325"/>
    </location>
</feature>
<dbReference type="SMART" id="SM00382">
    <property type="entry name" value="AAA"/>
    <property type="match status" value="2"/>
</dbReference>
<dbReference type="InterPro" id="IPR017871">
    <property type="entry name" value="ABC_transporter-like_CS"/>
</dbReference>
<evidence type="ECO:0000313" key="12">
    <source>
        <dbReference type="Proteomes" id="UP001501752"/>
    </source>
</evidence>
<dbReference type="EMBL" id="BAABIS010000001">
    <property type="protein sequence ID" value="GAA4831622.1"/>
    <property type="molecule type" value="Genomic_DNA"/>
</dbReference>
<comment type="subcellular location">
    <subcellularLocation>
        <location evidence="1">Cell membrane</location>
        <topology evidence="1">Multi-pass membrane protein</topology>
    </subcellularLocation>
</comment>
<feature type="compositionally biased region" description="Pro residues" evidence="7">
    <location>
        <begin position="1316"/>
        <end position="1325"/>
    </location>
</feature>
<reference evidence="12" key="1">
    <citation type="journal article" date="2019" name="Int. J. Syst. Evol. Microbiol.">
        <title>The Global Catalogue of Microorganisms (GCM) 10K type strain sequencing project: providing services to taxonomists for standard genome sequencing and annotation.</title>
        <authorList>
            <consortium name="The Broad Institute Genomics Platform"/>
            <consortium name="The Broad Institute Genome Sequencing Center for Infectious Disease"/>
            <person name="Wu L."/>
            <person name="Ma J."/>
        </authorList>
    </citation>
    <scope>NUCLEOTIDE SEQUENCE [LARGE SCALE GENOMIC DNA]</scope>
    <source>
        <strain evidence="12">JCM 13006</strain>
    </source>
</reference>
<dbReference type="InterPro" id="IPR039421">
    <property type="entry name" value="Type_1_exporter"/>
</dbReference>
<evidence type="ECO:0000259" key="9">
    <source>
        <dbReference type="PROSITE" id="PS50893"/>
    </source>
</evidence>
<name>A0ABP9DAA1_9ACTN</name>
<feature type="compositionally biased region" description="Low complexity" evidence="7">
    <location>
        <begin position="641"/>
        <end position="657"/>
    </location>
</feature>
<feature type="transmembrane region" description="Helical" evidence="8">
    <location>
        <begin position="875"/>
        <end position="894"/>
    </location>
</feature>
<dbReference type="Pfam" id="PF00664">
    <property type="entry name" value="ABC_membrane"/>
    <property type="match status" value="2"/>
</dbReference>
<dbReference type="PROSITE" id="PS50893">
    <property type="entry name" value="ABC_TRANSPORTER_2"/>
    <property type="match status" value="2"/>
</dbReference>